<dbReference type="PANTHER" id="PTHR45890">
    <property type="entry name" value="AARF DOMAIN CONTAINING KINASE 2 (PREDICTED)"/>
    <property type="match status" value="1"/>
</dbReference>
<keyword evidence="2" id="KW-1185">Reference proteome</keyword>
<dbReference type="PANTHER" id="PTHR45890:SF9">
    <property type="entry name" value="PROTEIN KINASE DOMAIN-CONTAINING PROTEIN"/>
    <property type="match status" value="1"/>
</dbReference>
<dbReference type="InterPro" id="IPR052402">
    <property type="entry name" value="ADCK_kinase"/>
</dbReference>
<evidence type="ECO:0000313" key="1">
    <source>
        <dbReference type="EMBL" id="GFH27996.1"/>
    </source>
</evidence>
<dbReference type="AlphaFoldDB" id="A0A6A0A647"/>
<gene>
    <name evidence="1" type="ORF">HaLaN_26403</name>
</gene>
<name>A0A6A0A647_HAELA</name>
<evidence type="ECO:0000313" key="2">
    <source>
        <dbReference type="Proteomes" id="UP000485058"/>
    </source>
</evidence>
<protein>
    <submittedName>
        <fullName evidence="1">ABC1 domain-containing protein</fullName>
    </submittedName>
</protein>
<proteinExistence type="predicted"/>
<dbReference type="Proteomes" id="UP000485058">
    <property type="component" value="Unassembled WGS sequence"/>
</dbReference>
<comment type="caution">
    <text evidence="1">The sequence shown here is derived from an EMBL/GenBank/DDBJ whole genome shotgun (WGS) entry which is preliminary data.</text>
</comment>
<reference evidence="1 2" key="1">
    <citation type="submission" date="2020-02" db="EMBL/GenBank/DDBJ databases">
        <title>Draft genome sequence of Haematococcus lacustris strain NIES-144.</title>
        <authorList>
            <person name="Morimoto D."/>
            <person name="Nakagawa S."/>
            <person name="Yoshida T."/>
            <person name="Sawayama S."/>
        </authorList>
    </citation>
    <scope>NUCLEOTIDE SEQUENCE [LARGE SCALE GENOMIC DNA]</scope>
    <source>
        <strain evidence="1 2">NIES-144</strain>
    </source>
</reference>
<accession>A0A6A0A647</accession>
<organism evidence="1 2">
    <name type="scientific">Haematococcus lacustris</name>
    <name type="common">Green alga</name>
    <name type="synonym">Haematococcus pluvialis</name>
    <dbReference type="NCBI Taxonomy" id="44745"/>
    <lineage>
        <taxon>Eukaryota</taxon>
        <taxon>Viridiplantae</taxon>
        <taxon>Chlorophyta</taxon>
        <taxon>core chlorophytes</taxon>
        <taxon>Chlorophyceae</taxon>
        <taxon>CS clade</taxon>
        <taxon>Chlamydomonadales</taxon>
        <taxon>Haematococcaceae</taxon>
        <taxon>Haematococcus</taxon>
    </lineage>
</organism>
<dbReference type="EMBL" id="BLLF01003702">
    <property type="protein sequence ID" value="GFH27996.1"/>
    <property type="molecule type" value="Genomic_DNA"/>
</dbReference>
<sequence length="151" mass="16148">MAAAATPALRAQLVLLDFGLAEELSPRVRHHFISFLNCIAAGNGLRAAQHLLMWSTQQRCPAPLAFTRAMEELFAVHCNIHQAAGIDLDLVMKAVLRLACMHAVAIDSAYASLAVSVCVLVGLATAMDPQVTTPCMLAYSLTGQVVGRLYS</sequence>